<dbReference type="NCBIfam" id="TIGR00072">
    <property type="entry name" value="hydrog_prot"/>
    <property type="match status" value="1"/>
</dbReference>
<dbReference type="RefSeq" id="WP_377326271.1">
    <property type="nucleotide sequence ID" value="NZ_JBHSNG010000006.1"/>
</dbReference>
<accession>A0ABW0SY06</accession>
<dbReference type="PANTHER" id="PTHR30302:SF1">
    <property type="entry name" value="HYDROGENASE 2 MATURATION PROTEASE"/>
    <property type="match status" value="1"/>
</dbReference>
<evidence type="ECO:0000256" key="2">
    <source>
        <dbReference type="ARBA" id="ARBA00022670"/>
    </source>
</evidence>
<dbReference type="EMBL" id="JBHSNG010000006">
    <property type="protein sequence ID" value="MFC5581135.1"/>
    <property type="molecule type" value="Genomic_DNA"/>
</dbReference>
<gene>
    <name evidence="5" type="ORF">ACFPPB_08435</name>
</gene>
<evidence type="ECO:0000313" key="6">
    <source>
        <dbReference type="Proteomes" id="UP001596111"/>
    </source>
</evidence>
<evidence type="ECO:0000256" key="1">
    <source>
        <dbReference type="ARBA" id="ARBA00006814"/>
    </source>
</evidence>
<dbReference type="Proteomes" id="UP001596111">
    <property type="component" value="Unassembled WGS sequence"/>
</dbReference>
<keyword evidence="3" id="KW-0064">Aspartyl protease</keyword>
<dbReference type="Pfam" id="PF01750">
    <property type="entry name" value="HycI"/>
    <property type="match status" value="1"/>
</dbReference>
<evidence type="ECO:0000256" key="3">
    <source>
        <dbReference type="ARBA" id="ARBA00022750"/>
    </source>
</evidence>
<dbReference type="InterPro" id="IPR023430">
    <property type="entry name" value="Pept_HybD-like_dom_sf"/>
</dbReference>
<dbReference type="PANTHER" id="PTHR30302">
    <property type="entry name" value="HYDROGENASE 1 MATURATION PROTEASE"/>
    <property type="match status" value="1"/>
</dbReference>
<reference evidence="6" key="1">
    <citation type="journal article" date="2019" name="Int. J. Syst. Evol. Microbiol.">
        <title>The Global Catalogue of Microorganisms (GCM) 10K type strain sequencing project: providing services to taxonomists for standard genome sequencing and annotation.</title>
        <authorList>
            <consortium name="The Broad Institute Genomics Platform"/>
            <consortium name="The Broad Institute Genome Sequencing Center for Infectious Disease"/>
            <person name="Wu L."/>
            <person name="Ma J."/>
        </authorList>
    </citation>
    <scope>NUCLEOTIDE SEQUENCE [LARGE SCALE GENOMIC DNA]</scope>
    <source>
        <strain evidence="6">CGMCC 1.13587</strain>
    </source>
</reference>
<keyword evidence="6" id="KW-1185">Reference proteome</keyword>
<evidence type="ECO:0000256" key="4">
    <source>
        <dbReference type="ARBA" id="ARBA00022801"/>
    </source>
</evidence>
<dbReference type="GO" id="GO:0008233">
    <property type="term" value="F:peptidase activity"/>
    <property type="evidence" value="ECO:0007669"/>
    <property type="project" value="UniProtKB-KW"/>
</dbReference>
<keyword evidence="4" id="KW-0378">Hydrolase</keyword>
<dbReference type="InterPro" id="IPR000671">
    <property type="entry name" value="Peptidase_A31"/>
</dbReference>
<comment type="caution">
    <text evidence="5">The sequence shown here is derived from an EMBL/GenBank/DDBJ whole genome shotgun (WGS) entry which is preliminary data.</text>
</comment>
<dbReference type="SUPFAM" id="SSF53163">
    <property type="entry name" value="HybD-like"/>
    <property type="match status" value="1"/>
</dbReference>
<keyword evidence="2 5" id="KW-0645">Protease</keyword>
<organism evidence="5 6">
    <name type="scientific">Rhodanobacter terrae</name>
    <dbReference type="NCBI Taxonomy" id="418647"/>
    <lineage>
        <taxon>Bacteria</taxon>
        <taxon>Pseudomonadati</taxon>
        <taxon>Pseudomonadota</taxon>
        <taxon>Gammaproteobacteria</taxon>
        <taxon>Lysobacterales</taxon>
        <taxon>Rhodanobacteraceae</taxon>
        <taxon>Rhodanobacter</taxon>
    </lineage>
</organism>
<protein>
    <submittedName>
        <fullName evidence="5">Hydrogenase maturation protease</fullName>
    </submittedName>
</protein>
<comment type="similarity">
    <text evidence="1">Belongs to the peptidase A31 family.</text>
</comment>
<dbReference type="GO" id="GO:0006508">
    <property type="term" value="P:proteolysis"/>
    <property type="evidence" value="ECO:0007669"/>
    <property type="project" value="UniProtKB-KW"/>
</dbReference>
<dbReference type="Gene3D" id="3.40.50.1450">
    <property type="entry name" value="HybD-like"/>
    <property type="match status" value="1"/>
</dbReference>
<sequence>MNAPDLDGIVACKVLVVGIGNPDRGDDGIGAAVLERLAGRLPADVGTLARRGDMLALIDDCAGVDALVCVDATAPTGMPGRIRRIDAVAETVPHDVSFASSHALGLAEAIELARTLGTAPPAMVVYAVEGMRFDDGVGLSPPVMRVVEEVADRVVADVERLRRGPAGS</sequence>
<proteinExistence type="inferred from homology"/>
<dbReference type="CDD" id="cd00518">
    <property type="entry name" value="H2MP"/>
    <property type="match status" value="1"/>
</dbReference>
<evidence type="ECO:0000313" key="5">
    <source>
        <dbReference type="EMBL" id="MFC5581135.1"/>
    </source>
</evidence>
<name>A0ABW0SY06_9GAMM</name>